<gene>
    <name evidence="2" type="primary">ABSGL_01678.1 scaffold 2088</name>
</gene>
<name>A0A163IZJ4_ABSGL</name>
<reference evidence="2" key="1">
    <citation type="submission" date="2016-04" db="EMBL/GenBank/DDBJ databases">
        <authorList>
            <person name="Evans L.H."/>
            <person name="Alamgir A."/>
            <person name="Owens N."/>
            <person name="Weber N.D."/>
            <person name="Virtaneva K."/>
            <person name="Barbian K."/>
            <person name="Babar A."/>
            <person name="Rosenke K."/>
        </authorList>
    </citation>
    <scope>NUCLEOTIDE SEQUENCE [LARGE SCALE GENOMIC DNA]</scope>
    <source>
        <strain evidence="2">CBS 101.48</strain>
    </source>
</reference>
<protein>
    <recommendedName>
        <fullName evidence="4">PIN domain-containing protein</fullName>
    </recommendedName>
</protein>
<dbReference type="OMA" id="IRYLERC"/>
<sequence>MQTFCSFLIAHPSFPLPVNNVLPSTFPLSEDVFLLGLVPLLAFHSGIDFFKETAYEVDEQTTSDARKQVRWGRARDFIRKAAESTSFNFVQYNQVEQNYSVIDENAKRQQQSRFMKALATQRLMEQVSSLEKNVNKMTVSKPTKKPTAQPMDIYTVIVDVTAFLDGLANVKRWANQTLNIRRRVQTSILQVIVPLEVIDVLDYYKKGDSHMNLQARESIRYLDHQLLAADDTTSGTRSSYLRTQKVDEKLGGGEWELAAAAFWIGDKQVEAATTALTDSDDDDDDTTSMSSDDDLFKSHGRGRQWASDDDDSEEDEEDDDDYSTDDNSTDDDDDDDDGSENEESIPPPVSPSDVPKTYRPVLSCLLYFYQQQPSDAVDPVVLVTN</sequence>
<organism evidence="2">
    <name type="scientific">Absidia glauca</name>
    <name type="common">Pin mould</name>
    <dbReference type="NCBI Taxonomy" id="4829"/>
    <lineage>
        <taxon>Eukaryota</taxon>
        <taxon>Fungi</taxon>
        <taxon>Fungi incertae sedis</taxon>
        <taxon>Mucoromycota</taxon>
        <taxon>Mucoromycotina</taxon>
        <taxon>Mucoromycetes</taxon>
        <taxon>Mucorales</taxon>
        <taxon>Cunninghamellaceae</taxon>
        <taxon>Absidia</taxon>
    </lineage>
</organism>
<keyword evidence="3" id="KW-1185">Reference proteome</keyword>
<proteinExistence type="predicted"/>
<dbReference type="STRING" id="4829.A0A163IZJ4"/>
<accession>A0A163IZJ4</accession>
<dbReference type="AlphaFoldDB" id="A0A163IZJ4"/>
<evidence type="ECO:0000313" key="3">
    <source>
        <dbReference type="Proteomes" id="UP000078561"/>
    </source>
</evidence>
<evidence type="ECO:0008006" key="4">
    <source>
        <dbReference type="Google" id="ProtNLM"/>
    </source>
</evidence>
<feature type="non-terminal residue" evidence="2">
    <location>
        <position position="385"/>
    </location>
</feature>
<evidence type="ECO:0000256" key="1">
    <source>
        <dbReference type="SAM" id="MobiDB-lite"/>
    </source>
</evidence>
<dbReference type="Proteomes" id="UP000078561">
    <property type="component" value="Unassembled WGS sequence"/>
</dbReference>
<dbReference type="InParanoid" id="A0A163IZJ4"/>
<feature type="region of interest" description="Disordered" evidence="1">
    <location>
        <begin position="275"/>
        <end position="357"/>
    </location>
</feature>
<feature type="compositionally biased region" description="Acidic residues" evidence="1">
    <location>
        <begin position="307"/>
        <end position="343"/>
    </location>
</feature>
<dbReference type="EMBL" id="LT550918">
    <property type="protein sequence ID" value="SAL96282.1"/>
    <property type="molecule type" value="Genomic_DNA"/>
</dbReference>
<evidence type="ECO:0000313" key="2">
    <source>
        <dbReference type="EMBL" id="SAL96282.1"/>
    </source>
</evidence>
<dbReference type="OrthoDB" id="69928at2759"/>
<dbReference type="Gene3D" id="3.40.50.1010">
    <property type="entry name" value="5'-nuclease"/>
    <property type="match status" value="1"/>
</dbReference>